<dbReference type="EMBL" id="GL377302">
    <property type="protein sequence ID" value="EFJ03595.1"/>
    <property type="molecule type" value="Genomic_DNA"/>
</dbReference>
<dbReference type="AlphaFoldDB" id="D8PNM9"/>
<gene>
    <name evidence="2" type="ORF">SCHCODRAFT_84090</name>
</gene>
<reference evidence="2 3" key="1">
    <citation type="journal article" date="2010" name="Nat. Biotechnol.">
        <title>Genome sequence of the model mushroom Schizophyllum commune.</title>
        <authorList>
            <person name="Ohm R.A."/>
            <person name="de Jong J.F."/>
            <person name="Lugones L.G."/>
            <person name="Aerts A."/>
            <person name="Kothe E."/>
            <person name="Stajich J.E."/>
            <person name="de Vries R.P."/>
            <person name="Record E."/>
            <person name="Levasseur A."/>
            <person name="Baker S.E."/>
            <person name="Bartholomew K.A."/>
            <person name="Coutinho P.M."/>
            <person name="Erdmann S."/>
            <person name="Fowler T.J."/>
            <person name="Gathman A.C."/>
            <person name="Lombard V."/>
            <person name="Henrissat B."/>
            <person name="Knabe N."/>
            <person name="Kuees U."/>
            <person name="Lilly W.W."/>
            <person name="Lindquist E."/>
            <person name="Lucas S."/>
            <person name="Magnuson J.K."/>
            <person name="Piumi F."/>
            <person name="Raudaskoski M."/>
            <person name="Salamov A."/>
            <person name="Schmutz J."/>
            <person name="Schwarze F.W.M.R."/>
            <person name="vanKuyk P.A."/>
            <person name="Horton J.S."/>
            <person name="Grigoriev I.V."/>
            <person name="Woesten H.A.B."/>
        </authorList>
    </citation>
    <scope>NUCLEOTIDE SEQUENCE [LARGE SCALE GENOMIC DNA]</scope>
    <source>
        <strain evidence="3">H4-8 / FGSC 9210</strain>
    </source>
</reference>
<dbReference type="OrthoDB" id="1920326at2759"/>
<name>D8PNM9_SCHCM</name>
<sequence>MKKPPQPACYTYDATAEYICDPGTDTRRNVRSGEANDLTNRSPIIQTVTKKDLQDEANARGTPSTPAVKLARTGSEPSKATFYETSAQERCSVQAPSINSDVLRALREKAVTQKGRVPKSQAPASVAIPGKKRSKQNKKNEQKRSGPPPVYPPPNEETAPSRRKARKAFFTSRATSIPNVAPSRVINFVKESGTPTVSYDSFRF</sequence>
<dbReference type="VEuPathDB" id="FungiDB:SCHCODRAFT_02612473"/>
<feature type="region of interest" description="Disordered" evidence="1">
    <location>
        <begin position="111"/>
        <end position="176"/>
    </location>
</feature>
<protein>
    <submittedName>
        <fullName evidence="2">Expressed protein</fullName>
    </submittedName>
</protein>
<dbReference type="Proteomes" id="UP000007431">
    <property type="component" value="Unassembled WGS sequence"/>
</dbReference>
<feature type="compositionally biased region" description="Pro residues" evidence="1">
    <location>
        <begin position="146"/>
        <end position="155"/>
    </location>
</feature>
<evidence type="ECO:0000313" key="3">
    <source>
        <dbReference type="Proteomes" id="UP000007431"/>
    </source>
</evidence>
<dbReference type="HOGENOM" id="CLU_1343936_0_0_1"/>
<proteinExistence type="predicted"/>
<dbReference type="InParanoid" id="D8PNM9"/>
<feature type="compositionally biased region" description="Polar residues" evidence="1">
    <location>
        <begin position="75"/>
        <end position="88"/>
    </location>
</feature>
<dbReference type="KEGG" id="scm:SCHCO_02612473"/>
<accession>D8PNM9</accession>
<evidence type="ECO:0000256" key="1">
    <source>
        <dbReference type="SAM" id="MobiDB-lite"/>
    </source>
</evidence>
<organism evidence="3">
    <name type="scientific">Schizophyllum commune (strain H4-8 / FGSC 9210)</name>
    <name type="common">Split gill fungus</name>
    <dbReference type="NCBI Taxonomy" id="578458"/>
    <lineage>
        <taxon>Eukaryota</taxon>
        <taxon>Fungi</taxon>
        <taxon>Dikarya</taxon>
        <taxon>Basidiomycota</taxon>
        <taxon>Agaricomycotina</taxon>
        <taxon>Agaricomycetes</taxon>
        <taxon>Agaricomycetidae</taxon>
        <taxon>Agaricales</taxon>
        <taxon>Schizophyllaceae</taxon>
        <taxon>Schizophyllum</taxon>
    </lineage>
</organism>
<feature type="region of interest" description="Disordered" evidence="1">
    <location>
        <begin position="50"/>
        <end position="88"/>
    </location>
</feature>
<dbReference type="GeneID" id="9584784"/>
<evidence type="ECO:0000313" key="2">
    <source>
        <dbReference type="EMBL" id="EFJ03595.1"/>
    </source>
</evidence>
<keyword evidence="3" id="KW-1185">Reference proteome</keyword>